<feature type="region of interest" description="Disordered" evidence="1">
    <location>
        <begin position="1"/>
        <end position="24"/>
    </location>
</feature>
<feature type="region of interest" description="Disordered" evidence="1">
    <location>
        <begin position="169"/>
        <end position="190"/>
    </location>
</feature>
<dbReference type="SUPFAM" id="SSF52047">
    <property type="entry name" value="RNI-like"/>
    <property type="match status" value="2"/>
</dbReference>
<dbReference type="AlphaFoldDB" id="F0ZDH2"/>
<accession>F0ZDH2</accession>
<evidence type="ECO:0008006" key="4">
    <source>
        <dbReference type="Google" id="ProtNLM"/>
    </source>
</evidence>
<sequence length="813" mass="90806">MKSKSSSSLNISANSSDENTNNINNSDENINININNNNNINNSNNSNNIFSTQFEYLNQLKKNYLLPLKNLCLIHLSKIILEKINNEIIESNQNPYFNSTNNSNQILLEKLPLDLREELIHFMLDNLSSSSSSSSTPVSTSGSFSTPLVLSKSRSTEFIDKSTNLAADSDETSSISSNNSSNSSNNSNTIQNLKKQKRFSLKNKIFSKKKQQQNENINYDSSNQKQMLNEINEDILSNSLYDLVLSPRLFSSDSGLIFLSLRQCSLISDQVIRKLIKLSPNLAYLDLAGCKISQKTLLIITTTCSKLKTLNIGHIDLSLSSSLSQSISKLSGLASLDLCSIPKLTSQLLNLILYSPGEQFIHRGSISAPPTPRDSRNPQNQTLYQQQNNVLLSPRLSSHNQKLHNQSQPQAQNQSQHQLQPISPRGDQPVVKKISLSPSIQSLSSISSASSNLFTPRSQLAFEVSGVFPNTLLSINISHTEIDDVGLIVLAKKCIYLQDLDISYCNKITNQGLSDMSNNIETLVTFSAKVVKASVGLIDLVTVNLNLVKLELQFTKLEESHLKEMSSVLSKLTTLRLDGTPMTDEIFNNFSKKNLHLQIIGLSQCKGITWEIFSILGKNCKGLKKLYLSHCKMSNSPQNLVHLGEFFKECSFLSVLDIAYTPLVKDQVLSTLIRSKCSKSIETLFIGGGFHNLSNEVVRQLVYACPKMKVFSCISCYNIKDDAILLAMDRWLLLEAIELTDCTSLTTLTPNFIGEHSHIHSHLRFIFLSITTNIKDLDEDSILDKIKESSLEIFEMNQEITLENVIEQNWLNI</sequence>
<feature type="compositionally biased region" description="Low complexity" evidence="1">
    <location>
        <begin position="128"/>
        <end position="146"/>
    </location>
</feature>
<dbReference type="GeneID" id="10502985"/>
<evidence type="ECO:0000256" key="1">
    <source>
        <dbReference type="SAM" id="MobiDB-lite"/>
    </source>
</evidence>
<dbReference type="PANTHER" id="PTHR13318">
    <property type="entry name" value="PARTNER OF PAIRED, ISOFORM B-RELATED"/>
    <property type="match status" value="1"/>
</dbReference>
<feature type="region of interest" description="Disordered" evidence="1">
    <location>
        <begin position="399"/>
        <end position="428"/>
    </location>
</feature>
<organism evidence="2 3">
    <name type="scientific">Dictyostelium purpureum</name>
    <name type="common">Slime mold</name>
    <dbReference type="NCBI Taxonomy" id="5786"/>
    <lineage>
        <taxon>Eukaryota</taxon>
        <taxon>Amoebozoa</taxon>
        <taxon>Evosea</taxon>
        <taxon>Eumycetozoa</taxon>
        <taxon>Dictyostelia</taxon>
        <taxon>Dictyosteliales</taxon>
        <taxon>Dictyosteliaceae</taxon>
        <taxon>Dictyostelium</taxon>
    </lineage>
</organism>
<dbReference type="InterPro" id="IPR001611">
    <property type="entry name" value="Leu-rich_rpt"/>
</dbReference>
<reference evidence="3" key="1">
    <citation type="journal article" date="2011" name="Genome Biol.">
        <title>Comparative genomics of the social amoebae Dictyostelium discoideum and Dictyostelium purpureum.</title>
        <authorList>
            <consortium name="US DOE Joint Genome Institute (JGI-PGF)"/>
            <person name="Sucgang R."/>
            <person name="Kuo A."/>
            <person name="Tian X."/>
            <person name="Salerno W."/>
            <person name="Parikh A."/>
            <person name="Feasley C.L."/>
            <person name="Dalin E."/>
            <person name="Tu H."/>
            <person name="Huang E."/>
            <person name="Barry K."/>
            <person name="Lindquist E."/>
            <person name="Shapiro H."/>
            <person name="Bruce D."/>
            <person name="Schmutz J."/>
            <person name="Salamov A."/>
            <person name="Fey P."/>
            <person name="Gaudet P."/>
            <person name="Anjard C."/>
            <person name="Babu M.M."/>
            <person name="Basu S."/>
            <person name="Bushmanova Y."/>
            <person name="van der Wel H."/>
            <person name="Katoh-Kurasawa M."/>
            <person name="Dinh C."/>
            <person name="Coutinho P.M."/>
            <person name="Saito T."/>
            <person name="Elias M."/>
            <person name="Schaap P."/>
            <person name="Kay R.R."/>
            <person name="Henrissat B."/>
            <person name="Eichinger L."/>
            <person name="Rivero F."/>
            <person name="Putnam N.H."/>
            <person name="West C.M."/>
            <person name="Loomis W.F."/>
            <person name="Chisholm R.L."/>
            <person name="Shaulsky G."/>
            <person name="Strassmann J.E."/>
            <person name="Queller D.C."/>
            <person name="Kuspa A."/>
            <person name="Grigoriev I.V."/>
        </authorList>
    </citation>
    <scope>NUCLEOTIDE SEQUENCE [LARGE SCALE GENOMIC DNA]</scope>
    <source>
        <strain evidence="3">QSDP1</strain>
    </source>
</reference>
<dbReference type="RefSeq" id="XP_003285482.1">
    <property type="nucleotide sequence ID" value="XM_003285434.1"/>
</dbReference>
<dbReference type="Gene3D" id="3.80.10.10">
    <property type="entry name" value="Ribonuclease Inhibitor"/>
    <property type="match status" value="4"/>
</dbReference>
<dbReference type="InterPro" id="IPR032675">
    <property type="entry name" value="LRR_dom_sf"/>
</dbReference>
<proteinExistence type="predicted"/>
<dbReference type="GO" id="GO:0019005">
    <property type="term" value="C:SCF ubiquitin ligase complex"/>
    <property type="evidence" value="ECO:0000318"/>
    <property type="project" value="GO_Central"/>
</dbReference>
<dbReference type="InterPro" id="IPR006553">
    <property type="entry name" value="Leu-rich_rpt_Cys-con_subtyp"/>
</dbReference>
<dbReference type="eggNOG" id="ENOG502RC30">
    <property type="taxonomic scope" value="Eukaryota"/>
</dbReference>
<feature type="compositionally biased region" description="Low complexity" evidence="1">
    <location>
        <begin position="403"/>
        <end position="421"/>
    </location>
</feature>
<protein>
    <recommendedName>
        <fullName evidence="4">RNI-like protein</fullName>
    </recommendedName>
</protein>
<feature type="compositionally biased region" description="Low complexity" evidence="1">
    <location>
        <begin position="173"/>
        <end position="188"/>
    </location>
</feature>
<dbReference type="VEuPathDB" id="AmoebaDB:DICPUDRAFT_149353"/>
<evidence type="ECO:0000313" key="3">
    <source>
        <dbReference type="Proteomes" id="UP000001064"/>
    </source>
</evidence>
<dbReference type="OrthoDB" id="550575at2759"/>
<dbReference type="GO" id="GO:0031146">
    <property type="term" value="P:SCF-dependent proteasomal ubiquitin-dependent protein catabolic process"/>
    <property type="evidence" value="ECO:0000318"/>
    <property type="project" value="GO_Central"/>
</dbReference>
<evidence type="ECO:0000313" key="2">
    <source>
        <dbReference type="EMBL" id="EGC37998.1"/>
    </source>
</evidence>
<gene>
    <name evidence="2" type="ORF">DICPUDRAFT_149353</name>
</gene>
<dbReference type="FunCoup" id="F0ZDH2">
    <property type="interactions" value="605"/>
</dbReference>
<dbReference type="SMART" id="SM00367">
    <property type="entry name" value="LRR_CC"/>
    <property type="match status" value="6"/>
</dbReference>
<dbReference type="PANTHER" id="PTHR13318:SF95">
    <property type="entry name" value="F-BOX PROTEIN YLR352W"/>
    <property type="match status" value="1"/>
</dbReference>
<dbReference type="STRING" id="5786.F0ZDH2"/>
<dbReference type="InParanoid" id="F0ZDH2"/>
<dbReference type="KEGG" id="dpp:DICPUDRAFT_149353"/>
<dbReference type="Pfam" id="PF13516">
    <property type="entry name" value="LRR_6"/>
    <property type="match status" value="2"/>
</dbReference>
<feature type="region of interest" description="Disordered" evidence="1">
    <location>
        <begin position="128"/>
        <end position="147"/>
    </location>
</feature>
<keyword evidence="3" id="KW-1185">Reference proteome</keyword>
<dbReference type="EMBL" id="GL870986">
    <property type="protein sequence ID" value="EGC37998.1"/>
    <property type="molecule type" value="Genomic_DNA"/>
</dbReference>
<dbReference type="Proteomes" id="UP000001064">
    <property type="component" value="Unassembled WGS sequence"/>
</dbReference>
<name>F0ZDH2_DICPU</name>
<dbReference type="OMA" id="CIYLQDL"/>